<keyword evidence="2" id="KW-0812">Transmembrane</keyword>
<dbReference type="Pfam" id="PF23317">
    <property type="entry name" value="YVC1_C"/>
    <property type="match status" value="1"/>
</dbReference>
<evidence type="ECO:0000259" key="4">
    <source>
        <dbReference type="Pfam" id="PF23317"/>
    </source>
</evidence>
<dbReference type="STRING" id="1213857.A0A484G3Z3"/>
<evidence type="ECO:0000256" key="2">
    <source>
        <dbReference type="SAM" id="Phobius"/>
    </source>
</evidence>
<dbReference type="OrthoDB" id="2373987at2759"/>
<dbReference type="AlphaFoldDB" id="A0A484G3Z3"/>
<reference evidence="6" key="1">
    <citation type="journal article" date="2013" name="New Phytol.">
        <title>Comparative genomic and transcriptomic analyses reveal the hemibiotrophic stage shift of Colletotrichum fungi.</title>
        <authorList>
            <person name="Gan P."/>
            <person name="Ikeda K."/>
            <person name="Irieda H."/>
            <person name="Narusaka M."/>
            <person name="O'Connell R.J."/>
            <person name="Narusaka Y."/>
            <person name="Takano Y."/>
            <person name="Kubo Y."/>
            <person name="Shirasu K."/>
        </authorList>
    </citation>
    <scope>NUCLEOTIDE SEQUENCE [LARGE SCALE GENOMIC DNA]</scope>
    <source>
        <strain evidence="6">104-T / ATCC 96160 / CBS 514.97 / LARS 414 / MAFF 240422</strain>
    </source>
</reference>
<evidence type="ECO:0000313" key="6">
    <source>
        <dbReference type="Proteomes" id="UP000014480"/>
    </source>
</evidence>
<feature type="compositionally biased region" description="Basic and acidic residues" evidence="1">
    <location>
        <begin position="1"/>
        <end position="15"/>
    </location>
</feature>
<organism evidence="5 6">
    <name type="scientific">Colletotrichum orbiculare (strain 104-T / ATCC 96160 / CBS 514.97 / LARS 414 / MAFF 240422)</name>
    <name type="common">Cucumber anthracnose fungus</name>
    <name type="synonym">Colletotrichum lagenarium</name>
    <dbReference type="NCBI Taxonomy" id="1213857"/>
    <lineage>
        <taxon>Eukaryota</taxon>
        <taxon>Fungi</taxon>
        <taxon>Dikarya</taxon>
        <taxon>Ascomycota</taxon>
        <taxon>Pezizomycotina</taxon>
        <taxon>Sordariomycetes</taxon>
        <taxon>Hypocreomycetidae</taxon>
        <taxon>Glomerellales</taxon>
        <taxon>Glomerellaceae</taxon>
        <taxon>Colletotrichum</taxon>
        <taxon>Colletotrichum orbiculare species complex</taxon>
    </lineage>
</organism>
<dbReference type="PANTHER" id="PTHR35859">
    <property type="entry name" value="NONSELECTIVE CATION CHANNEL PROTEIN"/>
    <property type="match status" value="1"/>
</dbReference>
<feature type="transmembrane region" description="Helical" evidence="2">
    <location>
        <begin position="359"/>
        <end position="376"/>
    </location>
</feature>
<protein>
    <submittedName>
        <fullName evidence="5">Calcium channel YVC1</fullName>
    </submittedName>
</protein>
<dbReference type="PANTHER" id="PTHR35859:SF1">
    <property type="entry name" value="NONSELECTIVE CATION CHANNEL PROTEIN"/>
    <property type="match status" value="1"/>
</dbReference>
<feature type="transmembrane region" description="Helical" evidence="2">
    <location>
        <begin position="514"/>
        <end position="536"/>
    </location>
</feature>
<dbReference type="InterPro" id="IPR052971">
    <property type="entry name" value="TRP_calcium_channel"/>
</dbReference>
<dbReference type="Proteomes" id="UP000014480">
    <property type="component" value="Unassembled WGS sequence"/>
</dbReference>
<comment type="caution">
    <text evidence="5">The sequence shown here is derived from an EMBL/GenBank/DDBJ whole genome shotgun (WGS) entry which is preliminary data.</text>
</comment>
<evidence type="ECO:0000259" key="3">
    <source>
        <dbReference type="Pfam" id="PF23190"/>
    </source>
</evidence>
<feature type="transmembrane region" description="Helical" evidence="2">
    <location>
        <begin position="542"/>
        <end position="563"/>
    </location>
</feature>
<gene>
    <name evidence="5" type="ORF">Cob_v002482</name>
</gene>
<keyword evidence="2" id="KW-0472">Membrane</keyword>
<feature type="domain" description="YVC1 N-terminal linker helical" evidence="3">
    <location>
        <begin position="54"/>
        <end position="228"/>
    </location>
</feature>
<sequence length="896" mass="101296">MEEPKIWNERERGDDGFEENEDHGGVGGSETEACLVNDDAVEEGKDLLPVYVSMHRVRRLIIASIDDPYTAEQLNDPRLHARIVRPLVDRLYNPKDITIVYCLLANRLYFLRQQSSTVHQPLNLARAALCELVATRVLRRFHEDHPGPQGLLFLSHMLVGGFDPFDGAPEAVSFEGRRQWAVQERGGLERKLTALELAILSESKRFISSAGCQRVVNAVYSGRVVYTPLSFVDILPDHYKYRPISLYDPRRAPILNHHRLIVPRARHLIEFAQFLVLVLLYFLAMAHRRSADEAWEFLFCIYASGWVLDELAAVAEHGWEVHAQNLWSWLDVTFSAMYGVYVLARIYDVAMGNFPDGHGLHVLPLAAPILLTRVAFNMAPDNIVLISLHAMMKDFMLLSLLACWCFMGFLLALQWLIDSNDNFNETPSWFTICKWMLWIWFGLDGTGIEESVQFHVVLGPALMVGFAFLGNTLFLTILVAMLTNTFSKIIADEAAEVQFRRAVLTFEGVKSDAIFAYPPPFNIFALVTLLPLRFLVSPKTFHAVNVALIKALNLPTLLLISLYERRQFSNKARSRLRNGLLGWRHFSGLSPHGDIQAVFDTAPPPDSTSPLLLVLSNFAVMVRRNKTPARDPPQVFSYDRDAVASLVKRHYQLLVDMGHLHPEALQAPDEAGWTDEELNVDALRILGRSDKVIDLLRHIPYPRAGPPGTDEAGVDAEVYYATKVLSYLRNKWEPEKDPDADWHKRPFAMLGLAPFDKPVPPHMVSLTYDEAAVGVVWLIDTERGCMYPQGDDYYLYDDAPAEAERDMPWLSAKAVSFQTFFDKMHKEISSLKLVPAPAAGNFGAAIRAANDPESKTMKKLYREHGWPDAFNKQAFLRAAVPARVAVLDDEYDWSDA</sequence>
<proteinExistence type="predicted"/>
<feature type="transmembrane region" description="Helical" evidence="2">
    <location>
        <begin position="268"/>
        <end position="288"/>
    </location>
</feature>
<feature type="transmembrane region" description="Helical" evidence="2">
    <location>
        <begin position="326"/>
        <end position="347"/>
    </location>
</feature>
<dbReference type="EMBL" id="AMCV02000004">
    <property type="protein sequence ID" value="TDZ24878.1"/>
    <property type="molecule type" value="Genomic_DNA"/>
</dbReference>
<keyword evidence="2" id="KW-1133">Transmembrane helix</keyword>
<feature type="domain" description="Calcium channel YVC1-like C-terminal transmembrane" evidence="4">
    <location>
        <begin position="274"/>
        <end position="566"/>
    </location>
</feature>
<keyword evidence="6" id="KW-1185">Reference proteome</keyword>
<dbReference type="InterPro" id="IPR056337">
    <property type="entry name" value="LHD_YVC1"/>
</dbReference>
<name>A0A484G3Z3_COLOR</name>
<feature type="region of interest" description="Disordered" evidence="1">
    <location>
        <begin position="1"/>
        <end position="30"/>
    </location>
</feature>
<feature type="transmembrane region" description="Helical" evidence="2">
    <location>
        <begin position="461"/>
        <end position="482"/>
    </location>
</feature>
<evidence type="ECO:0000256" key="1">
    <source>
        <dbReference type="SAM" id="MobiDB-lite"/>
    </source>
</evidence>
<reference evidence="6" key="2">
    <citation type="journal article" date="2019" name="Mol. Plant Microbe Interact.">
        <title>Genome sequence resources for four phytopathogenic fungi from the Colletotrichum orbiculare species complex.</title>
        <authorList>
            <person name="Gan P."/>
            <person name="Tsushima A."/>
            <person name="Narusaka M."/>
            <person name="Narusaka Y."/>
            <person name="Takano Y."/>
            <person name="Kubo Y."/>
            <person name="Shirasu K."/>
        </authorList>
    </citation>
    <scope>GENOME REANNOTATION</scope>
    <source>
        <strain evidence="6">104-T / ATCC 96160 / CBS 514.97 / LARS 414 / MAFF 240422</strain>
    </source>
</reference>
<evidence type="ECO:0000313" key="5">
    <source>
        <dbReference type="EMBL" id="TDZ24878.1"/>
    </source>
</evidence>
<dbReference type="InterPro" id="IPR056336">
    <property type="entry name" value="YVC1_C"/>
</dbReference>
<dbReference type="Pfam" id="PF23190">
    <property type="entry name" value="LHD_TRPY1"/>
    <property type="match status" value="1"/>
</dbReference>
<feature type="transmembrane region" description="Helical" evidence="2">
    <location>
        <begin position="397"/>
        <end position="417"/>
    </location>
</feature>
<accession>A0A484G3Z3</accession>